<dbReference type="CDD" id="cd14686">
    <property type="entry name" value="bZIP"/>
    <property type="match status" value="1"/>
</dbReference>
<gene>
    <name evidence="3" type="ORF">PHYBOEH_003201</name>
</gene>
<evidence type="ECO:0000313" key="3">
    <source>
        <dbReference type="EMBL" id="KAG7395766.1"/>
    </source>
</evidence>
<dbReference type="EMBL" id="JAGDFL010000189">
    <property type="protein sequence ID" value="KAG7395766.1"/>
    <property type="molecule type" value="Genomic_DNA"/>
</dbReference>
<feature type="coiled-coil region" evidence="1">
    <location>
        <begin position="78"/>
        <end position="105"/>
    </location>
</feature>
<dbReference type="AlphaFoldDB" id="A0A8T1WQP1"/>
<organism evidence="3 4">
    <name type="scientific">Phytophthora boehmeriae</name>
    <dbReference type="NCBI Taxonomy" id="109152"/>
    <lineage>
        <taxon>Eukaryota</taxon>
        <taxon>Sar</taxon>
        <taxon>Stramenopiles</taxon>
        <taxon>Oomycota</taxon>
        <taxon>Peronosporomycetes</taxon>
        <taxon>Peronosporales</taxon>
        <taxon>Peronosporaceae</taxon>
        <taxon>Phytophthora</taxon>
    </lineage>
</organism>
<reference evidence="3" key="1">
    <citation type="submission" date="2021-02" db="EMBL/GenBank/DDBJ databases">
        <authorList>
            <person name="Palmer J.M."/>
        </authorList>
    </citation>
    <scope>NUCLEOTIDE SEQUENCE</scope>
    <source>
        <strain evidence="3">SCRP23</strain>
    </source>
</reference>
<accession>A0A8T1WQP1</accession>
<evidence type="ECO:0000313" key="4">
    <source>
        <dbReference type="Proteomes" id="UP000693981"/>
    </source>
</evidence>
<protein>
    <recommendedName>
        <fullName evidence="5">BZIP domain-containing protein</fullName>
    </recommendedName>
</protein>
<sequence>MSFLERFGDPNVLTEALAFIDAFELSSGEQDLGETSGSSEGAADESSSDTKKHEGGAPDKYERSRTKRKNALYSARLRAKKKNEMSALKEEVQRLEMQLQRLQKGQVLSDQARRLTSKELQLQDWRRSSSRWLAEASDQALKRQKSEQLNVQLKTLLTKLLKTSKTLQSSVKNLCELRSEIGLVIGPPSNVVVGPSLRSNDATPQLGELRGYLDQMYTDTQDVLAPQLAASSAAFQLQMKRDPLYGALVGQLCSSTPVGCDLDVASRMVWDGMQLKGGLCCKEFVHRLHVNGNAVAKSYFLSVSGQSQATMLHGVSLVRKFEERDRILYLWASAIVPPGGSQRTVRFREKGWAMLSRAPNNPDQESIFQTSYEVFPERVHGDGEQFYGDSTAKRDYEQLCCGVVDVLTSSLRLFHEDVQSTLLEEAPATNYQLMSV</sequence>
<evidence type="ECO:0000256" key="1">
    <source>
        <dbReference type="SAM" id="Coils"/>
    </source>
</evidence>
<dbReference type="Proteomes" id="UP000693981">
    <property type="component" value="Unassembled WGS sequence"/>
</dbReference>
<evidence type="ECO:0008006" key="5">
    <source>
        <dbReference type="Google" id="ProtNLM"/>
    </source>
</evidence>
<feature type="compositionally biased region" description="Basic and acidic residues" evidence="2">
    <location>
        <begin position="48"/>
        <end position="64"/>
    </location>
</feature>
<proteinExistence type="predicted"/>
<keyword evidence="1" id="KW-0175">Coiled coil</keyword>
<comment type="caution">
    <text evidence="3">The sequence shown here is derived from an EMBL/GenBank/DDBJ whole genome shotgun (WGS) entry which is preliminary data.</text>
</comment>
<evidence type="ECO:0000256" key="2">
    <source>
        <dbReference type="SAM" id="MobiDB-lite"/>
    </source>
</evidence>
<dbReference type="OrthoDB" id="95711at2759"/>
<name>A0A8T1WQP1_9STRA</name>
<keyword evidence="4" id="KW-1185">Reference proteome</keyword>
<feature type="region of interest" description="Disordered" evidence="2">
    <location>
        <begin position="29"/>
        <end position="76"/>
    </location>
</feature>